<evidence type="ECO:0000259" key="1">
    <source>
        <dbReference type="PROSITE" id="PS50965"/>
    </source>
</evidence>
<accession>A0A511AZF0</accession>
<evidence type="ECO:0000313" key="2">
    <source>
        <dbReference type="EMBL" id="GEK90977.1"/>
    </source>
</evidence>
<reference evidence="2 3" key="1">
    <citation type="submission" date="2019-07" db="EMBL/GenBank/DDBJ databases">
        <title>Whole genome shotgun sequence of Alkalibacterium kapii NBRC 103247.</title>
        <authorList>
            <person name="Hosoyama A."/>
            <person name="Uohara A."/>
            <person name="Ohji S."/>
            <person name="Ichikawa N."/>
        </authorList>
    </citation>
    <scope>NUCLEOTIDE SEQUENCE [LARGE SCALE GENOMIC DNA]</scope>
    <source>
        <strain evidence="2 3">NBRC 103247</strain>
    </source>
</reference>
<gene>
    <name evidence="2" type="ORF">AKA01nite_05990</name>
</gene>
<protein>
    <recommendedName>
        <fullName evidence="1">NERD domain-containing protein</fullName>
    </recommendedName>
</protein>
<evidence type="ECO:0000313" key="3">
    <source>
        <dbReference type="Proteomes" id="UP000321662"/>
    </source>
</evidence>
<dbReference type="PROSITE" id="PS50965">
    <property type="entry name" value="NERD"/>
    <property type="match status" value="1"/>
</dbReference>
<name>A0A511AZF0_9LACT</name>
<dbReference type="Proteomes" id="UP000321662">
    <property type="component" value="Unassembled WGS sequence"/>
</dbReference>
<organism evidence="2 3">
    <name type="scientific">Alkalibacterium kapii</name>
    <dbReference type="NCBI Taxonomy" id="426704"/>
    <lineage>
        <taxon>Bacteria</taxon>
        <taxon>Bacillati</taxon>
        <taxon>Bacillota</taxon>
        <taxon>Bacilli</taxon>
        <taxon>Lactobacillales</taxon>
        <taxon>Carnobacteriaceae</taxon>
        <taxon>Alkalibacterium</taxon>
    </lineage>
</organism>
<dbReference type="InterPro" id="IPR011528">
    <property type="entry name" value="NERD"/>
</dbReference>
<dbReference type="EMBL" id="BJUY01000005">
    <property type="protein sequence ID" value="GEK90977.1"/>
    <property type="molecule type" value="Genomic_DNA"/>
</dbReference>
<sequence>MIIKERSKSISHLILESLNKRSRLTSLEKTQYDNQVKGYSGEKAFDLKAAKTNLPGLMINDLLLSTRDTYYQIDSLLVTDDHIYLYEIKNYYGQYHYTNGTLHNETGYSLQNPVAQAERKRIYLQNLLISIGYRLDISNHVVFINPDFYIYDLPKIPGILFAGQLAKHFESIIESTPDQKKTNASLAKKLVRMHDLTYRPGNLPEYHYEKLKKGVFCPNCLSLSVKATRQTQICSVCGHKEKAVDAINRLVEELQLLFPERPLTKRLVYDWCDEAFTLYQIKTVLKENYRLYPAGRSSYYK</sequence>
<dbReference type="Pfam" id="PF08378">
    <property type="entry name" value="NERD"/>
    <property type="match status" value="1"/>
</dbReference>
<dbReference type="OrthoDB" id="2136191at2"/>
<comment type="caution">
    <text evidence="2">The sequence shown here is derived from an EMBL/GenBank/DDBJ whole genome shotgun (WGS) entry which is preliminary data.</text>
</comment>
<dbReference type="AlphaFoldDB" id="A0A511AZF0"/>
<feature type="domain" description="NERD" evidence="1">
    <location>
        <begin position="37"/>
        <end position="147"/>
    </location>
</feature>
<proteinExistence type="predicted"/>
<dbReference type="RefSeq" id="WP_146923668.1">
    <property type="nucleotide sequence ID" value="NZ_BJUY01000005.1"/>
</dbReference>
<keyword evidence="3" id="KW-1185">Reference proteome</keyword>